<name>A0A3P8DFA3_HELPZ</name>
<keyword evidence="2" id="KW-1185">Reference proteome</keyword>
<dbReference type="WBParaSite" id="HPBE_0002207501-mRNA-1">
    <property type="protein sequence ID" value="HPBE_0002207501-mRNA-1"/>
    <property type="gene ID" value="HPBE_0002207501"/>
</dbReference>
<reference evidence="1 2" key="1">
    <citation type="submission" date="2018-11" db="EMBL/GenBank/DDBJ databases">
        <authorList>
            <consortium name="Pathogen Informatics"/>
        </authorList>
    </citation>
    <scope>NUCLEOTIDE SEQUENCE [LARGE SCALE GENOMIC DNA]</scope>
</reference>
<dbReference type="InterPro" id="IPR015943">
    <property type="entry name" value="WD40/YVTN_repeat-like_dom_sf"/>
</dbReference>
<dbReference type="PANTHER" id="PTHR44394">
    <property type="entry name" value="BETA-ALANINE-ACTIVATING ENZYME"/>
    <property type="match status" value="1"/>
</dbReference>
<reference evidence="3" key="2">
    <citation type="submission" date="2019-09" db="UniProtKB">
        <authorList>
            <consortium name="WormBaseParasite"/>
        </authorList>
    </citation>
    <scope>IDENTIFICATION</scope>
</reference>
<dbReference type="Proteomes" id="UP000050761">
    <property type="component" value="Unassembled WGS sequence"/>
</dbReference>
<proteinExistence type="predicted"/>
<dbReference type="SUPFAM" id="SSF50998">
    <property type="entry name" value="Quinoprotein alcohol dehydrogenase-like"/>
    <property type="match status" value="1"/>
</dbReference>
<dbReference type="Gene3D" id="2.130.10.10">
    <property type="entry name" value="YVTN repeat-like/Quinoprotein amine dehydrogenase"/>
    <property type="match status" value="1"/>
</dbReference>
<dbReference type="EMBL" id="UZAH01033624">
    <property type="protein sequence ID" value="VDP30145.1"/>
    <property type="molecule type" value="Genomic_DNA"/>
</dbReference>
<protein>
    <submittedName>
        <fullName evidence="3">PQQ_3 domain-containing protein</fullName>
    </submittedName>
</protein>
<organism evidence="1">
    <name type="scientific">Heligmosomoides polygyrus</name>
    <name type="common">Parasitic roundworm</name>
    <dbReference type="NCBI Taxonomy" id="6339"/>
    <lineage>
        <taxon>Eukaryota</taxon>
        <taxon>Metazoa</taxon>
        <taxon>Ecdysozoa</taxon>
        <taxon>Nematoda</taxon>
        <taxon>Chromadorea</taxon>
        <taxon>Rhabditida</taxon>
        <taxon>Rhabditina</taxon>
        <taxon>Rhabditomorpha</taxon>
        <taxon>Strongyloidea</taxon>
        <taxon>Heligmosomidae</taxon>
        <taxon>Heligmosomoides</taxon>
    </lineage>
</organism>
<evidence type="ECO:0000313" key="2">
    <source>
        <dbReference type="Proteomes" id="UP000050761"/>
    </source>
</evidence>
<dbReference type="PANTHER" id="PTHR44394:SF1">
    <property type="entry name" value="BETA-ALANINE-ACTIVATING ENZYME"/>
    <property type="match status" value="1"/>
</dbReference>
<sequence>MAYLTRLTKPDTGEVDPVHTVSVVAARRVNALVDAGRLVSDPLPSSGLGSRRLLTRELSYRCSHVGIGTPLRGTTFSVTDDGELLIVHSTEAAEIALHLGNVDAVHDILSPKMNIADILRKYIEPTLFIQDSRISVLPNNARAVLVVECTQPVIKWACNTGKCIDGSPLLLKYAEGDAVIVASHSGLVVCVWACSGFCRWQTAIATRFEASPELCGDYVVIGGYDGCAYFLSIGTGAIEWCFPTGDAIKAACTTDEYGFAYATSYDRNIYKLDPKVHYEETAIIVTS</sequence>
<gene>
    <name evidence="1" type="ORF">HPBE_LOCUS22074</name>
</gene>
<evidence type="ECO:0000313" key="1">
    <source>
        <dbReference type="EMBL" id="VDP30145.1"/>
    </source>
</evidence>
<accession>A0A3P8DFA3</accession>
<dbReference type="InterPro" id="IPR011047">
    <property type="entry name" value="Quinoprotein_ADH-like_sf"/>
</dbReference>
<evidence type="ECO:0000313" key="3">
    <source>
        <dbReference type="WBParaSite" id="HPBE_0002207501-mRNA-1"/>
    </source>
</evidence>
<dbReference type="AlphaFoldDB" id="A0A3P8DFA3"/>
<dbReference type="GO" id="GO:0043041">
    <property type="term" value="P:amino acid activation for nonribosomal peptide biosynthetic process"/>
    <property type="evidence" value="ECO:0007669"/>
    <property type="project" value="TreeGrafter"/>
</dbReference>
<dbReference type="OrthoDB" id="408177at2759"/>
<dbReference type="InterPro" id="IPR052091">
    <property type="entry name" value="Beta-ala_Activ/Resist"/>
</dbReference>